<reference evidence="1 2" key="1">
    <citation type="submission" date="2023-07" db="EMBL/GenBank/DDBJ databases">
        <title>Genomic Encyclopedia of Type Strains, Phase IV (KMG-IV): sequencing the most valuable type-strain genomes for metagenomic binning, comparative biology and taxonomic classification.</title>
        <authorList>
            <person name="Goeker M."/>
        </authorList>
    </citation>
    <scope>NUCLEOTIDE SEQUENCE [LARGE SCALE GENOMIC DNA]</scope>
    <source>
        <strain evidence="1 2">DSM 29005</strain>
    </source>
</reference>
<dbReference type="EMBL" id="JAUSUD010000007">
    <property type="protein sequence ID" value="MDQ0230607.1"/>
    <property type="molecule type" value="Genomic_DNA"/>
</dbReference>
<gene>
    <name evidence="1" type="ORF">J2S19_001863</name>
</gene>
<name>A0ABT9ZEB6_9BACI</name>
<sequence length="44" mass="5466">MQRIRQALRKAEQFAPRRTMDLEFAYSSRWIDEDRYQSRGKGWM</sequence>
<proteinExistence type="predicted"/>
<evidence type="ECO:0000313" key="2">
    <source>
        <dbReference type="Proteomes" id="UP001234495"/>
    </source>
</evidence>
<evidence type="ECO:0000313" key="1">
    <source>
        <dbReference type="EMBL" id="MDQ0230607.1"/>
    </source>
</evidence>
<comment type="caution">
    <text evidence="1">The sequence shown here is derived from an EMBL/GenBank/DDBJ whole genome shotgun (WGS) entry which is preliminary data.</text>
</comment>
<dbReference type="RefSeq" id="WP_307340203.1">
    <property type="nucleotide sequence ID" value="NZ_JAUSUD010000007.1"/>
</dbReference>
<keyword evidence="2" id="KW-1185">Reference proteome</keyword>
<organism evidence="1 2">
    <name type="scientific">Metabacillus malikii</name>
    <dbReference type="NCBI Taxonomy" id="1504265"/>
    <lineage>
        <taxon>Bacteria</taxon>
        <taxon>Bacillati</taxon>
        <taxon>Bacillota</taxon>
        <taxon>Bacilli</taxon>
        <taxon>Bacillales</taxon>
        <taxon>Bacillaceae</taxon>
        <taxon>Metabacillus</taxon>
    </lineage>
</organism>
<accession>A0ABT9ZEB6</accession>
<protein>
    <submittedName>
        <fullName evidence="1">Uncharacterized protein</fullName>
    </submittedName>
</protein>
<dbReference type="Proteomes" id="UP001234495">
    <property type="component" value="Unassembled WGS sequence"/>
</dbReference>